<feature type="compositionally biased region" description="Polar residues" evidence="1">
    <location>
        <begin position="198"/>
        <end position="211"/>
    </location>
</feature>
<keyword evidence="4" id="KW-1185">Reference proteome</keyword>
<dbReference type="EMBL" id="QGDH01000030">
    <property type="protein sequence ID" value="RAR13793.1"/>
    <property type="molecule type" value="Genomic_DNA"/>
</dbReference>
<feature type="region of interest" description="Disordered" evidence="1">
    <location>
        <begin position="13"/>
        <end position="83"/>
    </location>
</feature>
<evidence type="ECO:0000256" key="1">
    <source>
        <dbReference type="SAM" id="MobiDB-lite"/>
    </source>
</evidence>
<comment type="caution">
    <text evidence="3">The sequence shown here is derived from an EMBL/GenBank/DDBJ whole genome shotgun (WGS) entry which is preliminary data.</text>
</comment>
<dbReference type="OrthoDB" id="2444812at2759"/>
<feature type="region of interest" description="Disordered" evidence="1">
    <location>
        <begin position="99"/>
        <end position="211"/>
    </location>
</feature>
<feature type="compositionally biased region" description="Pro residues" evidence="1">
    <location>
        <begin position="60"/>
        <end position="75"/>
    </location>
</feature>
<gene>
    <name evidence="3" type="ORF">DDE83_002830</name>
</gene>
<feature type="domain" description="WW" evidence="2">
    <location>
        <begin position="75"/>
        <end position="109"/>
    </location>
</feature>
<feature type="compositionally biased region" description="Polar residues" evidence="1">
    <location>
        <begin position="141"/>
        <end position="164"/>
    </location>
</feature>
<organism evidence="3 4">
    <name type="scientific">Stemphylium lycopersici</name>
    <name type="common">Tomato gray leaf spot disease fungus</name>
    <name type="synonym">Thyrospora lycopersici</name>
    <dbReference type="NCBI Taxonomy" id="183478"/>
    <lineage>
        <taxon>Eukaryota</taxon>
        <taxon>Fungi</taxon>
        <taxon>Dikarya</taxon>
        <taxon>Ascomycota</taxon>
        <taxon>Pezizomycotina</taxon>
        <taxon>Dothideomycetes</taxon>
        <taxon>Pleosporomycetidae</taxon>
        <taxon>Pleosporales</taxon>
        <taxon>Pleosporineae</taxon>
        <taxon>Pleosporaceae</taxon>
        <taxon>Stemphylium</taxon>
    </lineage>
</organism>
<dbReference type="Proteomes" id="UP000249619">
    <property type="component" value="Unassembled WGS sequence"/>
</dbReference>
<reference evidence="4" key="1">
    <citation type="submission" date="2018-05" db="EMBL/GenBank/DDBJ databases">
        <title>Draft genome sequence of Stemphylium lycopersici strain CIDEFI 213.</title>
        <authorList>
            <person name="Medina R."/>
            <person name="Franco M.E.E."/>
            <person name="Lucentini C.G."/>
            <person name="Saparrat M.C.N."/>
            <person name="Balatti P.A."/>
        </authorList>
    </citation>
    <scope>NUCLEOTIDE SEQUENCE [LARGE SCALE GENOMIC DNA]</scope>
    <source>
        <strain evidence="4">CIDEFI 213</strain>
    </source>
</reference>
<name>A0A364N9F4_STELY</name>
<evidence type="ECO:0000259" key="2">
    <source>
        <dbReference type="PROSITE" id="PS50020"/>
    </source>
</evidence>
<dbReference type="PROSITE" id="PS01159">
    <property type="entry name" value="WW_DOMAIN_1"/>
    <property type="match status" value="1"/>
</dbReference>
<sequence length="211" mass="23602">MSFEAYIQRADNYITKQIHKFEQQKRGNRSPPRANGYHQMSHRQNPPHGRAPSQGGYPGSPAPPVCQQPTPPVGPTVPEGWAQEYDSRSQRWYYVEKATGRSQWNPPSCIPPRSATFQPDVRMPSPYQNFTRGDEERSRIRSNSQPQRPGSNGSGQFLDSRQSGDNGGGSPGLHTQLPPGAHFDMKTGKVVSSMFPEGQSQQSWAQEIQRI</sequence>
<dbReference type="PROSITE" id="PS50020">
    <property type="entry name" value="WW_DOMAIN_2"/>
    <property type="match status" value="1"/>
</dbReference>
<proteinExistence type="predicted"/>
<dbReference type="AlphaFoldDB" id="A0A364N9F4"/>
<dbReference type="Pfam" id="PF00397">
    <property type="entry name" value="WW"/>
    <property type="match status" value="1"/>
</dbReference>
<evidence type="ECO:0000313" key="3">
    <source>
        <dbReference type="EMBL" id="RAR13793.1"/>
    </source>
</evidence>
<accession>A0A364N9F4</accession>
<dbReference type="SUPFAM" id="SSF51045">
    <property type="entry name" value="WW domain"/>
    <property type="match status" value="1"/>
</dbReference>
<dbReference type="InterPro" id="IPR036020">
    <property type="entry name" value="WW_dom_sf"/>
</dbReference>
<dbReference type="SMART" id="SM00456">
    <property type="entry name" value="WW"/>
    <property type="match status" value="1"/>
</dbReference>
<dbReference type="InterPro" id="IPR001202">
    <property type="entry name" value="WW_dom"/>
</dbReference>
<evidence type="ECO:0000313" key="4">
    <source>
        <dbReference type="Proteomes" id="UP000249619"/>
    </source>
</evidence>
<protein>
    <recommendedName>
        <fullName evidence="2">WW domain-containing protein</fullName>
    </recommendedName>
</protein>
<dbReference type="Gene3D" id="2.20.70.10">
    <property type="match status" value="1"/>
</dbReference>